<reference evidence="1" key="3">
    <citation type="submission" date="2025-09" db="UniProtKB">
        <authorList>
            <consortium name="Ensembl"/>
        </authorList>
    </citation>
    <scope>IDENTIFICATION</scope>
</reference>
<proteinExistence type="predicted"/>
<name>A0A8C3Q6D4_GEOPR</name>
<dbReference type="AlphaFoldDB" id="A0A8C3Q6D4"/>
<reference evidence="1" key="1">
    <citation type="submission" date="2020-02" db="EMBL/GenBank/DDBJ databases">
        <authorList>
            <person name="Enbody D E."/>
            <person name="Pettersson E M."/>
        </authorList>
    </citation>
    <scope>NUCLEOTIDE SEQUENCE [LARGE SCALE GENOMIC DNA]</scope>
</reference>
<dbReference type="Ensembl" id="ENSCPVT00000007106.2">
    <property type="protein sequence ID" value="ENSCPVP00000006844.1"/>
    <property type="gene ID" value="ENSCPVG00000005032.2"/>
</dbReference>
<reference evidence="1" key="2">
    <citation type="submission" date="2025-08" db="UniProtKB">
        <authorList>
            <consortium name="Ensembl"/>
        </authorList>
    </citation>
    <scope>IDENTIFICATION</scope>
</reference>
<sequence length="80" mass="9696">ILHFNNLVCNYSMLFTEIKHYVFHTLHSRHQPSLFLRCPHMPRCTIQLTHLQPPREQTLLLLHLHLLSHRPRTLLRFIPK</sequence>
<organism evidence="1 2">
    <name type="scientific">Geospiza parvula</name>
    <name type="common">Small tree-finch</name>
    <name type="synonym">Camarhynchus parvulus</name>
    <dbReference type="NCBI Taxonomy" id="87175"/>
    <lineage>
        <taxon>Eukaryota</taxon>
        <taxon>Metazoa</taxon>
        <taxon>Chordata</taxon>
        <taxon>Craniata</taxon>
        <taxon>Vertebrata</taxon>
        <taxon>Euteleostomi</taxon>
        <taxon>Archelosauria</taxon>
        <taxon>Archosauria</taxon>
        <taxon>Dinosauria</taxon>
        <taxon>Saurischia</taxon>
        <taxon>Theropoda</taxon>
        <taxon>Coelurosauria</taxon>
        <taxon>Aves</taxon>
        <taxon>Neognathae</taxon>
        <taxon>Neoaves</taxon>
        <taxon>Telluraves</taxon>
        <taxon>Australaves</taxon>
        <taxon>Passeriformes</taxon>
        <taxon>Thraupidae</taxon>
        <taxon>Camarhynchus</taxon>
    </lineage>
</organism>
<evidence type="ECO:0000313" key="1">
    <source>
        <dbReference type="Ensembl" id="ENSCPVP00000006844.1"/>
    </source>
</evidence>
<evidence type="ECO:0000313" key="2">
    <source>
        <dbReference type="Proteomes" id="UP000694382"/>
    </source>
</evidence>
<accession>A0A8C3Q6D4</accession>
<protein>
    <submittedName>
        <fullName evidence="1">Uncharacterized protein</fullName>
    </submittedName>
</protein>
<dbReference type="Proteomes" id="UP000694382">
    <property type="component" value="Chromosome Z"/>
</dbReference>
<keyword evidence="2" id="KW-1185">Reference proteome</keyword>